<keyword evidence="2" id="KW-1133">Transmembrane helix</keyword>
<dbReference type="InterPro" id="IPR007813">
    <property type="entry name" value="PilN"/>
</dbReference>
<proteinExistence type="predicted"/>
<dbReference type="EMBL" id="PIPM01000005">
    <property type="protein sequence ID" value="RUO33431.1"/>
    <property type="molecule type" value="Genomic_DNA"/>
</dbReference>
<dbReference type="Pfam" id="PF05137">
    <property type="entry name" value="PilN"/>
    <property type="match status" value="1"/>
</dbReference>
<dbReference type="OrthoDB" id="6876592at2"/>
<dbReference type="RefSeq" id="WP_126776740.1">
    <property type="nucleotide sequence ID" value="NZ_PIPM01000005.1"/>
</dbReference>
<feature type="transmembrane region" description="Helical" evidence="2">
    <location>
        <begin position="24"/>
        <end position="42"/>
    </location>
</feature>
<evidence type="ECO:0000256" key="2">
    <source>
        <dbReference type="SAM" id="Phobius"/>
    </source>
</evidence>
<protein>
    <submittedName>
        <fullName evidence="3">Uncharacterized protein</fullName>
    </submittedName>
</protein>
<keyword evidence="2" id="KW-0472">Membrane</keyword>
<keyword evidence="1" id="KW-0175">Coiled coil</keyword>
<keyword evidence="2" id="KW-0812">Transmembrane</keyword>
<evidence type="ECO:0000313" key="3">
    <source>
        <dbReference type="EMBL" id="RUO33431.1"/>
    </source>
</evidence>
<organism evidence="3 4">
    <name type="scientific">Aliidiomarina sanyensis</name>
    <dbReference type="NCBI Taxonomy" id="1249555"/>
    <lineage>
        <taxon>Bacteria</taxon>
        <taxon>Pseudomonadati</taxon>
        <taxon>Pseudomonadota</taxon>
        <taxon>Gammaproteobacteria</taxon>
        <taxon>Alteromonadales</taxon>
        <taxon>Idiomarinaceae</taxon>
        <taxon>Aliidiomarina</taxon>
    </lineage>
</organism>
<gene>
    <name evidence="3" type="ORF">CWE11_06190</name>
</gene>
<dbReference type="AlphaFoldDB" id="A0A432WI85"/>
<sequence>MKHSINLYRADLVPKRPLLDLQRVLTVVLVLWVIGVGWRVVLEIQTMRLESQLQAAQTEQRQKQQLLSQLSAQVAQLQIDPQLERRVRQLQAEVQNKRSVLFEFTELGSVQSFDYAAIMTELARVHEEGLWVTRIEENRGVLNLHGHAVDPALIPRWMQKFQETEQLSHLMMRLHLRPEIQKFSCL</sequence>
<evidence type="ECO:0000313" key="4">
    <source>
        <dbReference type="Proteomes" id="UP000288405"/>
    </source>
</evidence>
<reference evidence="3 4" key="1">
    <citation type="journal article" date="2011" name="Front. Microbiol.">
        <title>Genomic signatures of strain selection and enhancement in Bacillus atrophaeus var. globigii, a historical biowarfare simulant.</title>
        <authorList>
            <person name="Gibbons H.S."/>
            <person name="Broomall S.M."/>
            <person name="McNew L.A."/>
            <person name="Daligault H."/>
            <person name="Chapman C."/>
            <person name="Bruce D."/>
            <person name="Karavis M."/>
            <person name="Krepps M."/>
            <person name="McGregor P.A."/>
            <person name="Hong C."/>
            <person name="Park K.H."/>
            <person name="Akmal A."/>
            <person name="Feldman A."/>
            <person name="Lin J.S."/>
            <person name="Chang W.E."/>
            <person name="Higgs B.W."/>
            <person name="Demirev P."/>
            <person name="Lindquist J."/>
            <person name="Liem A."/>
            <person name="Fochler E."/>
            <person name="Read T.D."/>
            <person name="Tapia R."/>
            <person name="Johnson S."/>
            <person name="Bishop-Lilly K.A."/>
            <person name="Detter C."/>
            <person name="Han C."/>
            <person name="Sozhamannan S."/>
            <person name="Rosenzweig C.N."/>
            <person name="Skowronski E.W."/>
        </authorList>
    </citation>
    <scope>NUCLEOTIDE SEQUENCE [LARGE SCALE GENOMIC DNA]</scope>
    <source>
        <strain evidence="3 4">GYP-17</strain>
    </source>
</reference>
<accession>A0A432WI85</accession>
<keyword evidence="4" id="KW-1185">Reference proteome</keyword>
<name>A0A432WI85_9GAMM</name>
<feature type="coiled-coil region" evidence="1">
    <location>
        <begin position="39"/>
        <end position="80"/>
    </location>
</feature>
<dbReference type="Proteomes" id="UP000288405">
    <property type="component" value="Unassembled WGS sequence"/>
</dbReference>
<comment type="caution">
    <text evidence="3">The sequence shown here is derived from an EMBL/GenBank/DDBJ whole genome shotgun (WGS) entry which is preliminary data.</text>
</comment>
<evidence type="ECO:0000256" key="1">
    <source>
        <dbReference type="SAM" id="Coils"/>
    </source>
</evidence>